<protein>
    <recommendedName>
        <fullName evidence="2">DUF7707 domain-containing protein</fullName>
    </recommendedName>
</protein>
<dbReference type="PANTHER" id="PTHR38118">
    <property type="entry name" value="ANCHORED CELL WALL PROTEIN 11-RELATED"/>
    <property type="match status" value="1"/>
</dbReference>
<dbReference type="PANTHER" id="PTHR38118:SF2">
    <property type="entry name" value="CDP-ALCOHOL PHOSPHATIDYLTRANSFERASE PROTEIN"/>
    <property type="match status" value="1"/>
</dbReference>
<sequence length="202" mass="20172">MFSSTLLVATAALAGLVSAQTLNYTTSGPLNITASQVPISQRDTWCSSQMITCPQICGGQAYPNTCNPNDLTYVCTCTDGSHPNISSYQQTLPFFVCTQWKANCIENNEMDLTAQQACLSVTCGSKNASAVGTSGGGSGSGSGSGSSSSSVSTSSATAAATSGSQSSSTSSSKGLAAATNFASSYGTQLLAGGMLAAFGLAL</sequence>
<feature type="chain" id="PRO_5025583208" description="DUF7707 domain-containing protein" evidence="1">
    <location>
        <begin position="20"/>
        <end position="202"/>
    </location>
</feature>
<evidence type="ECO:0000259" key="2">
    <source>
        <dbReference type="Pfam" id="PF24808"/>
    </source>
</evidence>
<dbReference type="Pfam" id="PF24808">
    <property type="entry name" value="DUF7707"/>
    <property type="match status" value="1"/>
</dbReference>
<dbReference type="OrthoDB" id="2121879at2759"/>
<keyword evidence="4" id="KW-1185">Reference proteome</keyword>
<keyword evidence="1" id="KW-0732">Signal</keyword>
<accession>A0A6A6PKT5</accession>
<dbReference type="Proteomes" id="UP000799767">
    <property type="component" value="Unassembled WGS sequence"/>
</dbReference>
<name>A0A6A6PKT5_9PEZI</name>
<reference evidence="3" key="1">
    <citation type="journal article" date="2020" name="Stud. Mycol.">
        <title>101 Dothideomycetes genomes: a test case for predicting lifestyles and emergence of pathogens.</title>
        <authorList>
            <person name="Haridas S."/>
            <person name="Albert R."/>
            <person name="Binder M."/>
            <person name="Bloem J."/>
            <person name="Labutti K."/>
            <person name="Salamov A."/>
            <person name="Andreopoulos B."/>
            <person name="Baker S."/>
            <person name="Barry K."/>
            <person name="Bills G."/>
            <person name="Bluhm B."/>
            <person name="Cannon C."/>
            <person name="Castanera R."/>
            <person name="Culley D."/>
            <person name="Daum C."/>
            <person name="Ezra D."/>
            <person name="Gonzalez J."/>
            <person name="Henrissat B."/>
            <person name="Kuo A."/>
            <person name="Liang C."/>
            <person name="Lipzen A."/>
            <person name="Lutzoni F."/>
            <person name="Magnuson J."/>
            <person name="Mondo S."/>
            <person name="Nolan M."/>
            <person name="Ohm R."/>
            <person name="Pangilinan J."/>
            <person name="Park H.-J."/>
            <person name="Ramirez L."/>
            <person name="Alfaro M."/>
            <person name="Sun H."/>
            <person name="Tritt A."/>
            <person name="Yoshinaga Y."/>
            <person name="Zwiers L.-H."/>
            <person name="Turgeon B."/>
            <person name="Goodwin S."/>
            <person name="Spatafora J."/>
            <person name="Crous P."/>
            <person name="Grigoriev I."/>
        </authorList>
    </citation>
    <scope>NUCLEOTIDE SEQUENCE</scope>
    <source>
        <strain evidence="3">CBS 113389</strain>
    </source>
</reference>
<dbReference type="GeneID" id="54471075"/>
<evidence type="ECO:0000313" key="3">
    <source>
        <dbReference type="EMBL" id="KAF2480688.1"/>
    </source>
</evidence>
<evidence type="ECO:0000256" key="1">
    <source>
        <dbReference type="SAM" id="SignalP"/>
    </source>
</evidence>
<organism evidence="3 4">
    <name type="scientific">Neohortaea acidophila</name>
    <dbReference type="NCBI Taxonomy" id="245834"/>
    <lineage>
        <taxon>Eukaryota</taxon>
        <taxon>Fungi</taxon>
        <taxon>Dikarya</taxon>
        <taxon>Ascomycota</taxon>
        <taxon>Pezizomycotina</taxon>
        <taxon>Dothideomycetes</taxon>
        <taxon>Dothideomycetidae</taxon>
        <taxon>Mycosphaerellales</taxon>
        <taxon>Teratosphaeriaceae</taxon>
        <taxon>Neohortaea</taxon>
    </lineage>
</organism>
<dbReference type="InterPro" id="IPR056124">
    <property type="entry name" value="DUF7707"/>
</dbReference>
<feature type="signal peptide" evidence="1">
    <location>
        <begin position="1"/>
        <end position="19"/>
    </location>
</feature>
<proteinExistence type="predicted"/>
<gene>
    <name evidence="3" type="ORF">BDY17DRAFT_198066</name>
</gene>
<evidence type="ECO:0000313" key="4">
    <source>
        <dbReference type="Proteomes" id="UP000799767"/>
    </source>
</evidence>
<dbReference type="EMBL" id="MU001639">
    <property type="protein sequence ID" value="KAF2480688.1"/>
    <property type="molecule type" value="Genomic_DNA"/>
</dbReference>
<feature type="domain" description="DUF7707" evidence="2">
    <location>
        <begin position="31"/>
        <end position="127"/>
    </location>
</feature>
<dbReference type="RefSeq" id="XP_033587258.1">
    <property type="nucleotide sequence ID" value="XM_033730073.1"/>
</dbReference>
<dbReference type="AlphaFoldDB" id="A0A6A6PKT5"/>